<dbReference type="InterPro" id="IPR050277">
    <property type="entry name" value="Sodium:Solute_Symporter"/>
</dbReference>
<feature type="transmembrane region" description="Helical" evidence="12">
    <location>
        <begin position="199"/>
        <end position="218"/>
    </location>
</feature>
<keyword evidence="3" id="KW-0813">Transport</keyword>
<dbReference type="RefSeq" id="WP_341471541.1">
    <property type="nucleotide sequence ID" value="NZ_CP128400.1"/>
</dbReference>
<name>A0ABY9B8Z6_9CHLR</name>
<comment type="subcellular location">
    <subcellularLocation>
        <location evidence="1">Cell membrane</location>
        <topology evidence="1">Multi-pass membrane protein</topology>
    </subcellularLocation>
</comment>
<evidence type="ECO:0000313" key="13">
    <source>
        <dbReference type="EMBL" id="WJW69668.1"/>
    </source>
</evidence>
<reference evidence="13" key="1">
    <citation type="journal article" date="2024" name="Nature">
        <title>Anoxygenic phototroph of the Chloroflexota uses a type I reaction centre.</title>
        <authorList>
            <person name="Tsuji J.M."/>
            <person name="Shaw N.A."/>
            <person name="Nagashima S."/>
            <person name="Venkiteswaran J.J."/>
            <person name="Schiff S.L."/>
            <person name="Watanabe T."/>
            <person name="Fukui M."/>
            <person name="Hanada S."/>
            <person name="Tank M."/>
            <person name="Neufeld J.D."/>
        </authorList>
    </citation>
    <scope>NUCLEOTIDE SEQUENCE</scope>
    <source>
        <strain evidence="13">L227-S17</strain>
    </source>
</reference>
<organism evidence="13 14">
    <name type="scientific">Candidatus Chlorohelix allophototropha</name>
    <dbReference type="NCBI Taxonomy" id="3003348"/>
    <lineage>
        <taxon>Bacteria</taxon>
        <taxon>Bacillati</taxon>
        <taxon>Chloroflexota</taxon>
        <taxon>Chloroflexia</taxon>
        <taxon>Candidatus Chloroheliales</taxon>
        <taxon>Candidatus Chloroheliaceae</taxon>
        <taxon>Candidatus Chlorohelix</taxon>
    </lineage>
</organism>
<keyword evidence="14" id="KW-1185">Reference proteome</keyword>
<sequence length="670" mass="70531">MRGSSATFQLFTKLDSDKTPAIVIFLTFVLITLGITFWASRRTKSAAEFYAAGRKISAWQNGVAVAGDYMSAASFLGIAGIIAFSGFDGFMYSVGWLVAYLTVLLVVAEPLRNGGKYTMADILAYRLKAKPVRAAAAFSTITVSTFYMIAQMVGAGTLVKLLFGWDFETAVVIVGILMIVYVVFGGMLATTWVQIIKALLLMAGTIVLSIIVLANFNFNIGNFFDEITRIRTGAIVAAANAGDSTIELSVVPSKDASGKFNNVTVGGVTKDQETVGVTGVTNKYNLALDKKLTADVAKDTKVTQADKEFTVAANAKAGVAALALTAAPALNKDITVGADTVKATKVTTTFVTALATPLKNKYDANTNAGTTVDFSKPGYKYKDDPANNVYGKLDLISLGLALIFGTAGLPHILVRFYTVPTARAARVSVIWAMLIIGFFYMMTTFLGFGSAMLVTDPLITANGGSNMSAPLLAQAVGGTIFFALISAVAFATILAVVAGLTISASSAIAHDFWQNIIRNGQGTEKEQVTVARITAFIVGAISIGLAIFMKTANVAYLVGLAFAVAASANLPVVVYSLFWKRFNTVGAVTGIIVGLASSIILILIGPDGFAAKDGVVNFKDAIFPLENPGIISIPLGFLGAFLGALFTRETAAEAKFAEMYFRTSTGVGAE</sequence>
<evidence type="ECO:0000256" key="6">
    <source>
        <dbReference type="ARBA" id="ARBA00022847"/>
    </source>
</evidence>
<dbReference type="CDD" id="cd11480">
    <property type="entry name" value="SLC5sbd_u4"/>
    <property type="match status" value="1"/>
</dbReference>
<protein>
    <submittedName>
        <fullName evidence="13">Cation acetate symporter</fullName>
    </submittedName>
</protein>
<dbReference type="InterPro" id="IPR018212">
    <property type="entry name" value="Na/solute_symporter_CS"/>
</dbReference>
<evidence type="ECO:0000256" key="3">
    <source>
        <dbReference type="ARBA" id="ARBA00022448"/>
    </source>
</evidence>
<evidence type="ECO:0000256" key="11">
    <source>
        <dbReference type="RuleBase" id="RU362091"/>
    </source>
</evidence>
<feature type="transmembrane region" description="Helical" evidence="12">
    <location>
        <begin position="61"/>
        <end position="84"/>
    </location>
</feature>
<keyword evidence="7 12" id="KW-1133">Transmembrane helix</keyword>
<dbReference type="InterPro" id="IPR038377">
    <property type="entry name" value="Na/Glc_symporter_sf"/>
</dbReference>
<keyword evidence="8" id="KW-0915">Sodium</keyword>
<evidence type="ECO:0000256" key="8">
    <source>
        <dbReference type="ARBA" id="ARBA00023053"/>
    </source>
</evidence>
<keyword evidence="5 12" id="KW-0812">Transmembrane</keyword>
<dbReference type="Proteomes" id="UP001431572">
    <property type="component" value="Chromosome 2"/>
</dbReference>
<keyword evidence="4" id="KW-1003">Cell membrane</keyword>
<evidence type="ECO:0000256" key="1">
    <source>
        <dbReference type="ARBA" id="ARBA00004651"/>
    </source>
</evidence>
<feature type="transmembrane region" description="Helical" evidence="12">
    <location>
        <begin position="625"/>
        <end position="646"/>
    </location>
</feature>
<feature type="transmembrane region" description="Helical" evidence="12">
    <location>
        <begin position="554"/>
        <end position="578"/>
    </location>
</feature>
<feature type="transmembrane region" description="Helical" evidence="12">
    <location>
        <begin position="132"/>
        <end position="150"/>
    </location>
</feature>
<dbReference type="Gene3D" id="1.20.1730.10">
    <property type="entry name" value="Sodium/glucose cotransporter"/>
    <property type="match status" value="2"/>
</dbReference>
<evidence type="ECO:0000256" key="4">
    <source>
        <dbReference type="ARBA" id="ARBA00022475"/>
    </source>
</evidence>
<evidence type="ECO:0000256" key="9">
    <source>
        <dbReference type="ARBA" id="ARBA00023065"/>
    </source>
</evidence>
<accession>A0ABY9B8Z6</accession>
<feature type="transmembrane region" description="Helical" evidence="12">
    <location>
        <begin position="429"/>
        <end position="455"/>
    </location>
</feature>
<evidence type="ECO:0000256" key="12">
    <source>
        <dbReference type="SAM" id="Phobius"/>
    </source>
</evidence>
<gene>
    <name evidence="13" type="ORF">OZ401_003296</name>
</gene>
<feature type="transmembrane region" description="Helical" evidence="12">
    <location>
        <begin position="529"/>
        <end position="548"/>
    </location>
</feature>
<dbReference type="InterPro" id="IPR001734">
    <property type="entry name" value="Na/solute_symporter"/>
</dbReference>
<keyword evidence="10 12" id="KW-0472">Membrane</keyword>
<evidence type="ECO:0000256" key="5">
    <source>
        <dbReference type="ARBA" id="ARBA00022692"/>
    </source>
</evidence>
<keyword evidence="9" id="KW-0406">Ion transport</keyword>
<dbReference type="PANTHER" id="PTHR48086:SF6">
    <property type="entry name" value="CATION_ACETATE SYMPORTER ACTP"/>
    <property type="match status" value="1"/>
</dbReference>
<evidence type="ECO:0000256" key="7">
    <source>
        <dbReference type="ARBA" id="ARBA00022989"/>
    </source>
</evidence>
<feature type="transmembrane region" description="Helical" evidence="12">
    <location>
        <begin position="475"/>
        <end position="508"/>
    </location>
</feature>
<feature type="transmembrane region" description="Helical" evidence="12">
    <location>
        <begin position="395"/>
        <end position="417"/>
    </location>
</feature>
<dbReference type="PROSITE" id="PS00457">
    <property type="entry name" value="NA_SOLUT_SYMP_2"/>
    <property type="match status" value="1"/>
</dbReference>
<feature type="transmembrane region" description="Helical" evidence="12">
    <location>
        <begin position="20"/>
        <end position="40"/>
    </location>
</feature>
<comment type="similarity">
    <text evidence="2 11">Belongs to the sodium:solute symporter (SSF) (TC 2.A.21) family.</text>
</comment>
<keyword evidence="6" id="KW-0769">Symport</keyword>
<dbReference type="PANTHER" id="PTHR48086">
    <property type="entry name" value="SODIUM/PROLINE SYMPORTER-RELATED"/>
    <property type="match status" value="1"/>
</dbReference>
<dbReference type="PROSITE" id="PS50283">
    <property type="entry name" value="NA_SOLUT_SYMP_3"/>
    <property type="match status" value="1"/>
</dbReference>
<dbReference type="Pfam" id="PF00474">
    <property type="entry name" value="SSF"/>
    <property type="match status" value="2"/>
</dbReference>
<dbReference type="EMBL" id="CP128400">
    <property type="protein sequence ID" value="WJW69668.1"/>
    <property type="molecule type" value="Genomic_DNA"/>
</dbReference>
<proteinExistence type="inferred from homology"/>
<feature type="transmembrane region" description="Helical" evidence="12">
    <location>
        <begin position="90"/>
        <end position="111"/>
    </location>
</feature>
<feature type="transmembrane region" description="Helical" evidence="12">
    <location>
        <begin position="585"/>
        <end position="605"/>
    </location>
</feature>
<evidence type="ECO:0000256" key="10">
    <source>
        <dbReference type="ARBA" id="ARBA00023136"/>
    </source>
</evidence>
<feature type="transmembrane region" description="Helical" evidence="12">
    <location>
        <begin position="170"/>
        <end position="192"/>
    </location>
</feature>
<evidence type="ECO:0000256" key="2">
    <source>
        <dbReference type="ARBA" id="ARBA00006434"/>
    </source>
</evidence>
<evidence type="ECO:0000313" key="14">
    <source>
        <dbReference type="Proteomes" id="UP001431572"/>
    </source>
</evidence>